<dbReference type="GO" id="GO:0000978">
    <property type="term" value="F:RNA polymerase II cis-regulatory region sequence-specific DNA binding"/>
    <property type="evidence" value="ECO:0007669"/>
    <property type="project" value="TreeGrafter"/>
</dbReference>
<dbReference type="PROSITE" id="PS50039">
    <property type="entry name" value="FORK_HEAD_3"/>
    <property type="match status" value="1"/>
</dbReference>
<dbReference type="CDD" id="cd00059">
    <property type="entry name" value="FH_FOX"/>
    <property type="match status" value="1"/>
</dbReference>
<keyword evidence="2" id="KW-0539">Nucleus</keyword>
<dbReference type="STRING" id="181874.A0A409VF21"/>
<dbReference type="Proteomes" id="UP000284842">
    <property type="component" value="Unassembled WGS sequence"/>
</dbReference>
<keyword evidence="1 2" id="KW-0238">DNA-binding</keyword>
<protein>
    <recommendedName>
        <fullName evidence="4">Fork-head domain-containing protein</fullName>
    </recommendedName>
</protein>
<dbReference type="AlphaFoldDB" id="A0A409VF21"/>
<dbReference type="SUPFAM" id="SSF46785">
    <property type="entry name" value="Winged helix' DNA-binding domain"/>
    <property type="match status" value="1"/>
</dbReference>
<reference evidence="5 6" key="1">
    <citation type="journal article" date="2018" name="Evol. Lett.">
        <title>Horizontal gene cluster transfer increased hallucinogenic mushroom diversity.</title>
        <authorList>
            <person name="Reynolds H.T."/>
            <person name="Vijayakumar V."/>
            <person name="Gluck-Thaler E."/>
            <person name="Korotkin H.B."/>
            <person name="Matheny P.B."/>
            <person name="Slot J.C."/>
        </authorList>
    </citation>
    <scope>NUCLEOTIDE SEQUENCE [LARGE SCALE GENOMIC DNA]</scope>
    <source>
        <strain evidence="5 6">2629</strain>
    </source>
</reference>
<evidence type="ECO:0000313" key="5">
    <source>
        <dbReference type="EMBL" id="PPQ64849.1"/>
    </source>
</evidence>
<dbReference type="SMART" id="SM00339">
    <property type="entry name" value="FH"/>
    <property type="match status" value="1"/>
</dbReference>
<organism evidence="5 6">
    <name type="scientific">Panaeolus cyanescens</name>
    <dbReference type="NCBI Taxonomy" id="181874"/>
    <lineage>
        <taxon>Eukaryota</taxon>
        <taxon>Fungi</taxon>
        <taxon>Dikarya</taxon>
        <taxon>Basidiomycota</taxon>
        <taxon>Agaricomycotina</taxon>
        <taxon>Agaricomycetes</taxon>
        <taxon>Agaricomycetidae</taxon>
        <taxon>Agaricales</taxon>
        <taxon>Agaricineae</taxon>
        <taxon>Galeropsidaceae</taxon>
        <taxon>Panaeolus</taxon>
    </lineage>
</organism>
<comment type="subcellular location">
    <subcellularLocation>
        <location evidence="2">Nucleus</location>
    </subcellularLocation>
</comment>
<evidence type="ECO:0000256" key="3">
    <source>
        <dbReference type="SAM" id="MobiDB-lite"/>
    </source>
</evidence>
<name>A0A409VF21_9AGAR</name>
<feature type="region of interest" description="Disordered" evidence="3">
    <location>
        <begin position="206"/>
        <end position="225"/>
    </location>
</feature>
<dbReference type="PRINTS" id="PR00053">
    <property type="entry name" value="FORKHEAD"/>
</dbReference>
<keyword evidence="6" id="KW-1185">Reference proteome</keyword>
<dbReference type="Gene3D" id="1.10.10.10">
    <property type="entry name" value="Winged helix-like DNA-binding domain superfamily/Winged helix DNA-binding domain"/>
    <property type="match status" value="1"/>
</dbReference>
<dbReference type="Pfam" id="PF00250">
    <property type="entry name" value="Forkhead"/>
    <property type="match status" value="1"/>
</dbReference>
<dbReference type="PANTHER" id="PTHR11829">
    <property type="entry name" value="FORKHEAD BOX PROTEIN"/>
    <property type="match status" value="1"/>
</dbReference>
<dbReference type="InterPro" id="IPR036388">
    <property type="entry name" value="WH-like_DNA-bd_sf"/>
</dbReference>
<dbReference type="GO" id="GO:0000981">
    <property type="term" value="F:DNA-binding transcription factor activity, RNA polymerase II-specific"/>
    <property type="evidence" value="ECO:0007669"/>
    <property type="project" value="TreeGrafter"/>
</dbReference>
<accession>A0A409VF21</accession>
<dbReference type="InterPro" id="IPR036390">
    <property type="entry name" value="WH_DNA-bd_sf"/>
</dbReference>
<dbReference type="GO" id="GO:0005634">
    <property type="term" value="C:nucleus"/>
    <property type="evidence" value="ECO:0007669"/>
    <property type="project" value="UniProtKB-SubCell"/>
</dbReference>
<dbReference type="InterPro" id="IPR001766">
    <property type="entry name" value="Fork_head_dom"/>
</dbReference>
<feature type="DNA-binding region" description="Fork-head" evidence="2">
    <location>
        <begin position="94"/>
        <end position="178"/>
    </location>
</feature>
<feature type="domain" description="Fork-head" evidence="4">
    <location>
        <begin position="94"/>
        <end position="178"/>
    </location>
</feature>
<evidence type="ECO:0000256" key="2">
    <source>
        <dbReference type="PROSITE-ProRule" id="PRU00089"/>
    </source>
</evidence>
<proteinExistence type="predicted"/>
<dbReference type="OrthoDB" id="5954824at2759"/>
<evidence type="ECO:0000256" key="1">
    <source>
        <dbReference type="ARBA" id="ARBA00023125"/>
    </source>
</evidence>
<dbReference type="PANTHER" id="PTHR11829:SF343">
    <property type="entry name" value="FORK-HEAD DOMAIN-CONTAINING PROTEIN"/>
    <property type="match status" value="1"/>
</dbReference>
<dbReference type="InParanoid" id="A0A409VF21"/>
<sequence length="327" mass="36895">MPTTQPSTPSTTVMRQTNSNRFMDRVIDHLPSKISNSQFAEMPFLMSEALIHSSEKILREGWDAFKVFPPHAKIGLTEYPDGGARVLCAVERTVLAIWESPDKRLTLQQIYRAIEDRFPSSKDAAKSARLMQGTIRHALSLKQCFIKMANSNDSRRRGALWTVDVSKFKADCPHRRQYRSLQRLKSKAKGAHHKCKTRVMSTFRRPSNASTYPYHSEPLETPASVDNLDYQTSAFTRSSSSMASYNSASNDHFPYATPPSSSQSYFVPPAVPNPPFPIASTYPDYGLPGASAPEYHYSLPDSNSQYFYNYPPYHNTFTVPGPAWHNP</sequence>
<dbReference type="EMBL" id="NHTK01006081">
    <property type="protein sequence ID" value="PPQ64849.1"/>
    <property type="molecule type" value="Genomic_DNA"/>
</dbReference>
<dbReference type="InterPro" id="IPR050211">
    <property type="entry name" value="FOX_domain-containing"/>
</dbReference>
<evidence type="ECO:0000313" key="6">
    <source>
        <dbReference type="Proteomes" id="UP000284842"/>
    </source>
</evidence>
<evidence type="ECO:0000259" key="4">
    <source>
        <dbReference type="PROSITE" id="PS50039"/>
    </source>
</evidence>
<comment type="caution">
    <text evidence="5">The sequence shown here is derived from an EMBL/GenBank/DDBJ whole genome shotgun (WGS) entry which is preliminary data.</text>
</comment>
<gene>
    <name evidence="5" type="ORF">CVT24_008214</name>
</gene>